<gene>
    <name evidence="1" type="ORF">MM171A00153_0078</name>
    <name evidence="2" type="ORF">MM171B02449_0005</name>
</gene>
<evidence type="ECO:0000313" key="1">
    <source>
        <dbReference type="EMBL" id="QJB01059.1"/>
    </source>
</evidence>
<proteinExistence type="predicted"/>
<organism evidence="1">
    <name type="scientific">viral metagenome</name>
    <dbReference type="NCBI Taxonomy" id="1070528"/>
    <lineage>
        <taxon>unclassified sequences</taxon>
        <taxon>metagenomes</taxon>
        <taxon>organismal metagenomes</taxon>
    </lineage>
</organism>
<dbReference type="EMBL" id="MT143704">
    <property type="protein sequence ID" value="QJB01059.1"/>
    <property type="molecule type" value="Genomic_DNA"/>
</dbReference>
<dbReference type="AlphaFoldDB" id="A0A6M3M814"/>
<reference evidence="1" key="1">
    <citation type="submission" date="2020-03" db="EMBL/GenBank/DDBJ databases">
        <title>The deep terrestrial virosphere.</title>
        <authorList>
            <person name="Holmfeldt K."/>
            <person name="Nilsson E."/>
            <person name="Simone D."/>
            <person name="Lopez-Fernandez M."/>
            <person name="Wu X."/>
            <person name="de Brujin I."/>
            <person name="Lundin D."/>
            <person name="Andersson A."/>
            <person name="Bertilsson S."/>
            <person name="Dopson M."/>
        </authorList>
    </citation>
    <scope>NUCLEOTIDE SEQUENCE</scope>
    <source>
        <strain evidence="1">MM171A00153</strain>
        <strain evidence="2">MM171B02449</strain>
    </source>
</reference>
<sequence>MTETRSGSRSECARIAVPAWMKPGAKCWYSPYMHSPKRYAGVIGGEPSRLGDPDTGPLVVYLRDMEPAYRDGQRTTVPAAAIWCVAEREER</sequence>
<dbReference type="EMBL" id="MT143936">
    <property type="protein sequence ID" value="QJH92979.1"/>
    <property type="molecule type" value="Genomic_DNA"/>
</dbReference>
<accession>A0A6M3M814</accession>
<evidence type="ECO:0000313" key="2">
    <source>
        <dbReference type="EMBL" id="QJH92979.1"/>
    </source>
</evidence>
<protein>
    <submittedName>
        <fullName evidence="1">Uncharacterized protein</fullName>
    </submittedName>
</protein>
<name>A0A6M3M814_9ZZZZ</name>